<protein>
    <recommendedName>
        <fullName evidence="1">cAMP-dependent protein kinase</fullName>
        <ecNumber evidence="1">2.7.11.11</ecNumber>
    </recommendedName>
</protein>
<dbReference type="Gene3D" id="3.30.200.20">
    <property type="entry name" value="Phosphorylase Kinase, domain 1"/>
    <property type="match status" value="1"/>
</dbReference>
<dbReference type="PROSITE" id="PS50011">
    <property type="entry name" value="PROTEIN_KINASE_DOM"/>
    <property type="match status" value="1"/>
</dbReference>
<dbReference type="SMART" id="SM00220">
    <property type="entry name" value="S_TKc"/>
    <property type="match status" value="1"/>
</dbReference>
<dbReference type="Pfam" id="PF00069">
    <property type="entry name" value="Pkinase"/>
    <property type="match status" value="1"/>
</dbReference>
<dbReference type="PANTHER" id="PTHR24353">
    <property type="entry name" value="CYCLIC NUCLEOTIDE-DEPENDENT PROTEIN KINASE"/>
    <property type="match status" value="1"/>
</dbReference>
<evidence type="ECO:0000259" key="12">
    <source>
        <dbReference type="PROSITE" id="PS51285"/>
    </source>
</evidence>
<keyword evidence="4 9" id="KW-0547">Nucleotide-binding</keyword>
<dbReference type="InterPro" id="IPR017441">
    <property type="entry name" value="Protein_kinase_ATP_BS"/>
</dbReference>
<dbReference type="InterPro" id="IPR011009">
    <property type="entry name" value="Kinase-like_dom_sf"/>
</dbReference>
<sequence>MAEATGGGEFDNDFAEIAKDPAWKAILEEGRRTFMDRWKSKNSAQHKSVSDFDRIKTLGAGSFGRVLLVKSKDKAEYAAMKILDKEKIVKMKQVEHTMNEKQVLHSIRFPFCVSMIAHFQDNCSLFMCIEYISGGEMFSHLRNFGKFPEPQTRFYAAQVVMGFEYMHSLDLVYRDLKPENLLIDHMGYVRITDFGFAKRIKSRTWTLCGTPDYLAPEIILSKGYNRAVDWWAIGVLIYEMAAGLPPFMSDQPIQTYNKIVSGKIKYPSHFSNDLKDIVRNILQVDVTKRFGNLKAGANDVKNHSFFHDTDWLALYNRKIPAPFVPKTKGPGDASNFDQYDEEPIATSSIDKYARDFADF</sequence>
<evidence type="ECO:0000256" key="9">
    <source>
        <dbReference type="PROSITE-ProRule" id="PRU10141"/>
    </source>
</evidence>
<dbReference type="Gene3D" id="1.10.510.10">
    <property type="entry name" value="Transferase(Phosphotransferase) domain 1"/>
    <property type="match status" value="1"/>
</dbReference>
<feature type="domain" description="AGC-kinase C-terminal" evidence="12">
    <location>
        <begin position="307"/>
        <end position="359"/>
    </location>
</feature>
<evidence type="ECO:0000256" key="3">
    <source>
        <dbReference type="ARBA" id="ARBA00022679"/>
    </source>
</evidence>
<evidence type="ECO:0000259" key="11">
    <source>
        <dbReference type="PROSITE" id="PS50011"/>
    </source>
</evidence>
<gene>
    <name evidence="13" type="ORF">BV898_06929</name>
</gene>
<comment type="similarity">
    <text evidence="10">Belongs to the protein kinase superfamily.</text>
</comment>
<dbReference type="Proteomes" id="UP000192578">
    <property type="component" value="Unassembled WGS sequence"/>
</dbReference>
<reference evidence="14" key="1">
    <citation type="submission" date="2017-01" db="EMBL/GenBank/DDBJ databases">
        <title>Comparative genomics of anhydrobiosis in the tardigrade Hypsibius dujardini.</title>
        <authorList>
            <person name="Yoshida Y."/>
            <person name="Koutsovoulos G."/>
            <person name="Laetsch D."/>
            <person name="Stevens L."/>
            <person name="Kumar S."/>
            <person name="Horikawa D."/>
            <person name="Ishino K."/>
            <person name="Komine S."/>
            <person name="Tomita M."/>
            <person name="Blaxter M."/>
            <person name="Arakawa K."/>
        </authorList>
    </citation>
    <scope>NUCLEOTIDE SEQUENCE [LARGE SCALE GENOMIC DNA]</scope>
    <source>
        <strain evidence="14">Z151</strain>
    </source>
</reference>
<evidence type="ECO:0000256" key="1">
    <source>
        <dbReference type="ARBA" id="ARBA00012444"/>
    </source>
</evidence>
<evidence type="ECO:0000256" key="10">
    <source>
        <dbReference type="RuleBase" id="RU000304"/>
    </source>
</evidence>
<feature type="domain" description="Protein kinase" evidence="11">
    <location>
        <begin position="52"/>
        <end position="306"/>
    </location>
</feature>
<proteinExistence type="inferred from homology"/>
<keyword evidence="6 9" id="KW-0067">ATP-binding</keyword>
<dbReference type="InterPro" id="IPR000961">
    <property type="entry name" value="AGC-kinase_C"/>
</dbReference>
<dbReference type="GO" id="GO:0005634">
    <property type="term" value="C:nucleus"/>
    <property type="evidence" value="ECO:0007669"/>
    <property type="project" value="TreeGrafter"/>
</dbReference>
<dbReference type="EC" id="2.7.11.11" evidence="1"/>
<evidence type="ECO:0000256" key="4">
    <source>
        <dbReference type="ARBA" id="ARBA00022741"/>
    </source>
</evidence>
<evidence type="ECO:0000256" key="6">
    <source>
        <dbReference type="ARBA" id="ARBA00022840"/>
    </source>
</evidence>
<comment type="caution">
    <text evidence="13">The sequence shown here is derived from an EMBL/GenBank/DDBJ whole genome shotgun (WGS) entry which is preliminary data.</text>
</comment>
<dbReference type="CDD" id="cd14209">
    <property type="entry name" value="STKc_PKA"/>
    <property type="match status" value="1"/>
</dbReference>
<organism evidence="13 14">
    <name type="scientific">Hypsibius exemplaris</name>
    <name type="common">Freshwater tardigrade</name>
    <dbReference type="NCBI Taxonomy" id="2072580"/>
    <lineage>
        <taxon>Eukaryota</taxon>
        <taxon>Metazoa</taxon>
        <taxon>Ecdysozoa</taxon>
        <taxon>Tardigrada</taxon>
        <taxon>Eutardigrada</taxon>
        <taxon>Parachela</taxon>
        <taxon>Hypsibioidea</taxon>
        <taxon>Hypsibiidae</taxon>
        <taxon>Hypsibius</taxon>
    </lineage>
</organism>
<name>A0A1W0WV94_HYPEX</name>
<dbReference type="AlphaFoldDB" id="A0A1W0WV94"/>
<keyword evidence="5 13" id="KW-0418">Kinase</keyword>
<keyword evidence="14" id="KW-1185">Reference proteome</keyword>
<dbReference type="GO" id="GO:0004691">
    <property type="term" value="F:cAMP-dependent protein kinase activity"/>
    <property type="evidence" value="ECO:0007669"/>
    <property type="project" value="UniProtKB-EC"/>
</dbReference>
<dbReference type="InterPro" id="IPR000719">
    <property type="entry name" value="Prot_kinase_dom"/>
</dbReference>
<dbReference type="GO" id="GO:0005952">
    <property type="term" value="C:cAMP-dependent protein kinase complex"/>
    <property type="evidence" value="ECO:0007669"/>
    <property type="project" value="TreeGrafter"/>
</dbReference>
<dbReference type="EMBL" id="MTYJ01000043">
    <property type="protein sequence ID" value="OQV19077.1"/>
    <property type="molecule type" value="Genomic_DNA"/>
</dbReference>
<keyword evidence="3" id="KW-0808">Transferase</keyword>
<dbReference type="PROSITE" id="PS51285">
    <property type="entry name" value="AGC_KINASE_CTER"/>
    <property type="match status" value="1"/>
</dbReference>
<dbReference type="PROSITE" id="PS00108">
    <property type="entry name" value="PROTEIN_KINASE_ST"/>
    <property type="match status" value="1"/>
</dbReference>
<comment type="catalytic activity">
    <reaction evidence="7">
        <text>L-threonyl-[protein] + ATP = O-phospho-L-threonyl-[protein] + ADP + H(+)</text>
        <dbReference type="Rhea" id="RHEA:46608"/>
        <dbReference type="Rhea" id="RHEA-COMP:11060"/>
        <dbReference type="Rhea" id="RHEA-COMP:11605"/>
        <dbReference type="ChEBI" id="CHEBI:15378"/>
        <dbReference type="ChEBI" id="CHEBI:30013"/>
        <dbReference type="ChEBI" id="CHEBI:30616"/>
        <dbReference type="ChEBI" id="CHEBI:61977"/>
        <dbReference type="ChEBI" id="CHEBI:456216"/>
        <dbReference type="EC" id="2.7.11.11"/>
    </reaction>
</comment>
<dbReference type="GO" id="GO:0005524">
    <property type="term" value="F:ATP binding"/>
    <property type="evidence" value="ECO:0007669"/>
    <property type="project" value="UniProtKB-UniRule"/>
</dbReference>
<comment type="catalytic activity">
    <reaction evidence="8">
        <text>L-seryl-[protein] + ATP = O-phospho-L-seryl-[protein] + ADP + H(+)</text>
        <dbReference type="Rhea" id="RHEA:17989"/>
        <dbReference type="Rhea" id="RHEA-COMP:9863"/>
        <dbReference type="Rhea" id="RHEA-COMP:11604"/>
        <dbReference type="ChEBI" id="CHEBI:15378"/>
        <dbReference type="ChEBI" id="CHEBI:29999"/>
        <dbReference type="ChEBI" id="CHEBI:30616"/>
        <dbReference type="ChEBI" id="CHEBI:83421"/>
        <dbReference type="ChEBI" id="CHEBI:456216"/>
        <dbReference type="EC" id="2.7.11.11"/>
    </reaction>
</comment>
<feature type="binding site" evidence="9">
    <location>
        <position position="81"/>
    </location>
    <ligand>
        <name>ATP</name>
        <dbReference type="ChEBI" id="CHEBI:30616"/>
    </ligand>
</feature>
<dbReference type="PROSITE" id="PS00107">
    <property type="entry name" value="PROTEIN_KINASE_ATP"/>
    <property type="match status" value="1"/>
</dbReference>
<evidence type="ECO:0000256" key="5">
    <source>
        <dbReference type="ARBA" id="ARBA00022777"/>
    </source>
</evidence>
<evidence type="ECO:0000256" key="7">
    <source>
        <dbReference type="ARBA" id="ARBA00047292"/>
    </source>
</evidence>
<evidence type="ECO:0000313" key="13">
    <source>
        <dbReference type="EMBL" id="OQV19077.1"/>
    </source>
</evidence>
<evidence type="ECO:0000256" key="2">
    <source>
        <dbReference type="ARBA" id="ARBA00022527"/>
    </source>
</evidence>
<evidence type="ECO:0000256" key="8">
    <source>
        <dbReference type="ARBA" id="ARBA00047454"/>
    </source>
</evidence>
<dbReference type="SMART" id="SM00133">
    <property type="entry name" value="S_TK_X"/>
    <property type="match status" value="1"/>
</dbReference>
<dbReference type="SUPFAM" id="SSF56112">
    <property type="entry name" value="Protein kinase-like (PK-like)"/>
    <property type="match status" value="1"/>
</dbReference>
<keyword evidence="2 10" id="KW-0723">Serine/threonine-protein kinase</keyword>
<accession>A0A1W0WV94</accession>
<dbReference type="PANTHER" id="PTHR24353:SF153">
    <property type="entry name" value="CAMP-DEPENDENT PROTEIN KINASE CATALYTIC SUBUNIT 1"/>
    <property type="match status" value="1"/>
</dbReference>
<dbReference type="InterPro" id="IPR044109">
    <property type="entry name" value="STKc_PKA"/>
</dbReference>
<dbReference type="InterPro" id="IPR008271">
    <property type="entry name" value="Ser/Thr_kinase_AS"/>
</dbReference>
<dbReference type="OrthoDB" id="63267at2759"/>
<dbReference type="GO" id="GO:0005829">
    <property type="term" value="C:cytosol"/>
    <property type="evidence" value="ECO:0007669"/>
    <property type="project" value="TreeGrafter"/>
</dbReference>
<dbReference type="FunFam" id="1.10.510.10:FF:000005">
    <property type="entry name" value="cAMP-dependent protein kinase catalytic subunit alpha"/>
    <property type="match status" value="1"/>
</dbReference>
<evidence type="ECO:0000313" key="14">
    <source>
        <dbReference type="Proteomes" id="UP000192578"/>
    </source>
</evidence>